<evidence type="ECO:0000313" key="1">
    <source>
        <dbReference type="EMBL" id="KIY62637.1"/>
    </source>
</evidence>
<proteinExistence type="predicted"/>
<reference evidence="1 2" key="1">
    <citation type="journal article" date="2015" name="Fungal Genet. Biol.">
        <title>Evolution of novel wood decay mechanisms in Agaricales revealed by the genome sequences of Fistulina hepatica and Cylindrobasidium torrendii.</title>
        <authorList>
            <person name="Floudas D."/>
            <person name="Held B.W."/>
            <person name="Riley R."/>
            <person name="Nagy L.G."/>
            <person name="Koehler G."/>
            <person name="Ransdell A.S."/>
            <person name="Younus H."/>
            <person name="Chow J."/>
            <person name="Chiniquy J."/>
            <person name="Lipzen A."/>
            <person name="Tritt A."/>
            <person name="Sun H."/>
            <person name="Haridas S."/>
            <person name="LaButti K."/>
            <person name="Ohm R.A."/>
            <person name="Kues U."/>
            <person name="Blanchette R.A."/>
            <person name="Grigoriev I.V."/>
            <person name="Minto R.E."/>
            <person name="Hibbett D.S."/>
        </authorList>
    </citation>
    <scope>NUCLEOTIDE SEQUENCE [LARGE SCALE GENOMIC DNA]</scope>
    <source>
        <strain evidence="1 2">FP15055 ss-10</strain>
    </source>
</reference>
<protein>
    <recommendedName>
        <fullName evidence="3">F-box domain-containing protein</fullName>
    </recommendedName>
</protein>
<keyword evidence="2" id="KW-1185">Reference proteome</keyword>
<name>A0A0D7AWL9_9AGAR</name>
<dbReference type="OrthoDB" id="3035621at2759"/>
<evidence type="ECO:0000313" key="2">
    <source>
        <dbReference type="Proteomes" id="UP000054007"/>
    </source>
</evidence>
<dbReference type="Proteomes" id="UP000054007">
    <property type="component" value="Unassembled WGS sequence"/>
</dbReference>
<dbReference type="Gene3D" id="3.80.10.10">
    <property type="entry name" value="Ribonuclease Inhibitor"/>
    <property type="match status" value="1"/>
</dbReference>
<dbReference type="SUPFAM" id="SSF52047">
    <property type="entry name" value="RNI-like"/>
    <property type="match status" value="1"/>
</dbReference>
<evidence type="ECO:0008006" key="3">
    <source>
        <dbReference type="Google" id="ProtNLM"/>
    </source>
</evidence>
<gene>
    <name evidence="1" type="ORF">CYLTODRAFT_414589</name>
</gene>
<dbReference type="InterPro" id="IPR032675">
    <property type="entry name" value="LRR_dom_sf"/>
</dbReference>
<dbReference type="AlphaFoldDB" id="A0A0D7AWL9"/>
<dbReference type="EMBL" id="KN880762">
    <property type="protein sequence ID" value="KIY62637.1"/>
    <property type="molecule type" value="Genomic_DNA"/>
</dbReference>
<organism evidence="1 2">
    <name type="scientific">Cylindrobasidium torrendii FP15055 ss-10</name>
    <dbReference type="NCBI Taxonomy" id="1314674"/>
    <lineage>
        <taxon>Eukaryota</taxon>
        <taxon>Fungi</taxon>
        <taxon>Dikarya</taxon>
        <taxon>Basidiomycota</taxon>
        <taxon>Agaricomycotina</taxon>
        <taxon>Agaricomycetes</taxon>
        <taxon>Agaricomycetidae</taxon>
        <taxon>Agaricales</taxon>
        <taxon>Marasmiineae</taxon>
        <taxon>Physalacriaceae</taxon>
        <taxon>Cylindrobasidium</taxon>
    </lineage>
</organism>
<accession>A0A0D7AWL9</accession>
<sequence>MASVFDNIPLELQRLVFFCTCCDSWASGQVGYTAFRTSGYFPVPVQHTLLQVSSGWHSIVVSTPELWCVLNLYWRSTADTANMVYFARRAIRYSGTAPLDINLMARGWHELAQDLLPESYRWRSIKFGKDHPTHTDLRAMKDNIPLLESMKLRITDVDVHATYIDALSTAMSGAVALQELDCSLNLLAAHFPWKQLQHFHIPHIYYDRYSTESALTQLVEIVSLPSLRKLTLVEVREQPLTDTVRNPAVQELEAIVCDIYVKDGWLQQLDLPSLQRAKIAGDYLPAFERLLCRSACKLVSLWVHDMHTDVLHGDSALDNLLLSLPHLEFLRIDICADGQGNPDNVDGSLPMLSQLFACADTVPQLVELVVFMNRIEQASPVGLFRNVLGTAKRVLSARRPQFKRILFDVEANFVTGALDEKAIQRIMETENVTEMKQAQGVAADLVVHKWSLLGDKMLDYVFRL</sequence>